<reference evidence="3" key="1">
    <citation type="journal article" date="2020" name="Stud. Mycol.">
        <title>101 Dothideomycetes genomes: a test case for predicting lifestyles and emergence of pathogens.</title>
        <authorList>
            <person name="Haridas S."/>
            <person name="Albert R."/>
            <person name="Binder M."/>
            <person name="Bloem J."/>
            <person name="Labutti K."/>
            <person name="Salamov A."/>
            <person name="Andreopoulos B."/>
            <person name="Baker S."/>
            <person name="Barry K."/>
            <person name="Bills G."/>
            <person name="Bluhm B."/>
            <person name="Cannon C."/>
            <person name="Castanera R."/>
            <person name="Culley D."/>
            <person name="Daum C."/>
            <person name="Ezra D."/>
            <person name="Gonzalez J."/>
            <person name="Henrissat B."/>
            <person name="Kuo A."/>
            <person name="Liang C."/>
            <person name="Lipzen A."/>
            <person name="Lutzoni F."/>
            <person name="Magnuson J."/>
            <person name="Mondo S."/>
            <person name="Nolan M."/>
            <person name="Ohm R."/>
            <person name="Pangilinan J."/>
            <person name="Park H.-J."/>
            <person name="Ramirez L."/>
            <person name="Alfaro M."/>
            <person name="Sun H."/>
            <person name="Tritt A."/>
            <person name="Yoshinaga Y."/>
            <person name="Zwiers L.-H."/>
            <person name="Turgeon B."/>
            <person name="Goodwin S."/>
            <person name="Spatafora J."/>
            <person name="Crous P."/>
            <person name="Grigoriev I."/>
        </authorList>
    </citation>
    <scope>NUCLEOTIDE SEQUENCE</scope>
    <source>
        <strain evidence="3">CBS 207.26</strain>
    </source>
</reference>
<evidence type="ECO:0000313" key="3">
    <source>
        <dbReference type="EMBL" id="KAF2191128.1"/>
    </source>
</evidence>
<name>A0A6A6EK48_9PEZI</name>
<evidence type="ECO:0000256" key="1">
    <source>
        <dbReference type="SAM" id="MobiDB-lite"/>
    </source>
</evidence>
<keyword evidence="2" id="KW-0472">Membrane</keyword>
<organism evidence="3 4">
    <name type="scientific">Zopfia rhizophila CBS 207.26</name>
    <dbReference type="NCBI Taxonomy" id="1314779"/>
    <lineage>
        <taxon>Eukaryota</taxon>
        <taxon>Fungi</taxon>
        <taxon>Dikarya</taxon>
        <taxon>Ascomycota</taxon>
        <taxon>Pezizomycotina</taxon>
        <taxon>Dothideomycetes</taxon>
        <taxon>Dothideomycetes incertae sedis</taxon>
        <taxon>Zopfiaceae</taxon>
        <taxon>Zopfia</taxon>
    </lineage>
</organism>
<evidence type="ECO:0000256" key="2">
    <source>
        <dbReference type="SAM" id="Phobius"/>
    </source>
</evidence>
<keyword evidence="2" id="KW-0812">Transmembrane</keyword>
<keyword evidence="4" id="KW-1185">Reference proteome</keyword>
<protein>
    <submittedName>
        <fullName evidence="3">Uncharacterized protein</fullName>
    </submittedName>
</protein>
<feature type="region of interest" description="Disordered" evidence="1">
    <location>
        <begin position="371"/>
        <end position="391"/>
    </location>
</feature>
<proteinExistence type="predicted"/>
<keyword evidence="2" id="KW-1133">Transmembrane helix</keyword>
<gene>
    <name evidence="3" type="ORF">K469DRAFT_746559</name>
</gene>
<dbReference type="AlphaFoldDB" id="A0A6A6EK48"/>
<accession>A0A6A6EK48</accession>
<dbReference type="EMBL" id="ML994617">
    <property type="protein sequence ID" value="KAF2191128.1"/>
    <property type="molecule type" value="Genomic_DNA"/>
</dbReference>
<sequence length="553" mass="56831">MAVTSLVAKIVWGFLILGMMGLIGGFGVNAEDSGGRDSSTVLKGALGPVVMDMNGFRYPTPSRSSVKNWNSSSTVVNAMKSTVVPCLSNTSAVSINTTSKAAATGFNVTSTAAFTALSTTSSTLVSSFSTAFTVSAANVTTTPSATGLNTTFTSSTVSPSSDVVTTLDGSTVTVTKTVFDAPHSSADPSTSTRLVTTIYETSTHTVFGTKTITSTQSFPSHPSDLTTENEGATVISVSFDVPLSSPSSENTLVSSAIPSSAKAPAPTAVKSDVFPTAISAAACSSIVPILMCGPLCTADVTMNGQLTHITYLCSRTTTLGTHSSAHSPKPQPTVQTTTPGAYTEAQTSKLRYTVYTTRTIITTVTPTSTVVVSPRPSSVVTPAGTSSSSSSEAVTTVTKHLMSTVFETHTVYESRAMSLSASVNGSVVTNTTSTRTTPAGVYWTGLSSGNTSFTGTGTGYVSQQSFASQAKRNIHDGRDYLTSAIKTVTIVTHVTLVPVEATVTHVETVSGESPTATAAYSGAVTLRVGGDAQKERISLFALICILIGAVLLI</sequence>
<feature type="region of interest" description="Disordered" evidence="1">
    <location>
        <begin position="320"/>
        <end position="339"/>
    </location>
</feature>
<evidence type="ECO:0000313" key="4">
    <source>
        <dbReference type="Proteomes" id="UP000800200"/>
    </source>
</evidence>
<feature type="transmembrane region" description="Helical" evidence="2">
    <location>
        <begin position="6"/>
        <end position="28"/>
    </location>
</feature>
<dbReference type="Proteomes" id="UP000800200">
    <property type="component" value="Unassembled WGS sequence"/>
</dbReference>